<gene>
    <name evidence="2" type="primary">8233129</name>
    <name evidence="1" type="ORF">Phum_PHUM513400</name>
</gene>
<dbReference type="KEGG" id="phu:Phum_PHUM513400"/>
<dbReference type="InParanoid" id="E0VYF1"/>
<reference evidence="1" key="1">
    <citation type="submission" date="2007-04" db="EMBL/GenBank/DDBJ databases">
        <title>Annotation of Pediculus humanus corporis strain USDA.</title>
        <authorList>
            <person name="Kirkness E."/>
            <person name="Hannick L."/>
            <person name="Hass B."/>
            <person name="Bruggner R."/>
            <person name="Lawson D."/>
            <person name="Bidwell S."/>
            <person name="Joardar V."/>
            <person name="Caler E."/>
            <person name="Walenz B."/>
            <person name="Inman J."/>
            <person name="Schobel S."/>
            <person name="Galinsky K."/>
            <person name="Amedeo P."/>
            <person name="Strausberg R."/>
        </authorList>
    </citation>
    <scope>NUCLEOTIDE SEQUENCE</scope>
    <source>
        <strain evidence="1">USDA</strain>
    </source>
</reference>
<dbReference type="InterPro" id="IPR029063">
    <property type="entry name" value="SAM-dependent_MTases_sf"/>
</dbReference>
<dbReference type="EMBL" id="DS235845">
    <property type="protein sequence ID" value="EEB18407.1"/>
    <property type="molecule type" value="Genomic_DNA"/>
</dbReference>
<evidence type="ECO:0000313" key="2">
    <source>
        <dbReference type="EnsemblMetazoa" id="PHUM513400-PA"/>
    </source>
</evidence>
<dbReference type="HOGENOM" id="CLU_689485_0_0_1"/>
<dbReference type="eggNOG" id="ENOG502RTDC">
    <property type="taxonomic scope" value="Eukaryota"/>
</dbReference>
<reference evidence="1" key="2">
    <citation type="submission" date="2007-04" db="EMBL/GenBank/DDBJ databases">
        <title>The genome of the human body louse.</title>
        <authorList>
            <consortium name="The Human Body Louse Genome Consortium"/>
            <person name="Kirkness E."/>
            <person name="Walenz B."/>
            <person name="Hass B."/>
            <person name="Bruggner R."/>
            <person name="Strausberg R."/>
        </authorList>
    </citation>
    <scope>NUCLEOTIDE SEQUENCE</scope>
    <source>
        <strain evidence="1">USDA</strain>
    </source>
</reference>
<dbReference type="EnsemblMetazoa" id="PHUM513400-RA">
    <property type="protein sequence ID" value="PHUM513400-PA"/>
    <property type="gene ID" value="PHUM513400"/>
</dbReference>
<dbReference type="EMBL" id="AAZO01006247">
    <property type="status" value="NOT_ANNOTATED_CDS"/>
    <property type="molecule type" value="Genomic_DNA"/>
</dbReference>
<protein>
    <submittedName>
        <fullName evidence="1 2">Uncharacterized protein</fullName>
    </submittedName>
</protein>
<dbReference type="CTD" id="8233129"/>
<accession>E0VYF1</accession>
<sequence>MRKVLFVNSIIKNYKNFYCNKYLSLAPSLSPLPDDKLSLVKKIKSKITDNDKKKVINVMLKSCQKISQVKFTPKCMSRLHKLVKPCGYCTYCFPVDYNVAENIAKTFLKLIKGNKYVIFETNPGCGLITYHLLKKNIDKLVILQENNCQLEILNDLINQNEDRNHVMKRNKNFFGTWKKANVFLDLLNELKLGKGEKYAVLGVTPDFLFVSQFVKAIVYRELHNNLNDIELYLIVGQNVYNNFKFYKRSYVRFGTYCMFHLFFNIEYIKTYSRNSFYPPSYQNDENMHFLRISSRKDRSEKISDDDIRTYYFFLKLLQKSRYKFVIETLEQWIPDCGPLLITKGLSIMHKIMDLNHEEATILFNLCKQCNSFNNLKIILNLDDDDVSNDNQMMMLKRNDG</sequence>
<name>E0VYF1_PEDHC</name>
<dbReference type="OrthoDB" id="9895503at2759"/>
<organism>
    <name type="scientific">Pediculus humanus subsp. corporis</name>
    <name type="common">Body louse</name>
    <dbReference type="NCBI Taxonomy" id="121224"/>
    <lineage>
        <taxon>Eukaryota</taxon>
        <taxon>Metazoa</taxon>
        <taxon>Ecdysozoa</taxon>
        <taxon>Arthropoda</taxon>
        <taxon>Hexapoda</taxon>
        <taxon>Insecta</taxon>
        <taxon>Pterygota</taxon>
        <taxon>Neoptera</taxon>
        <taxon>Paraneoptera</taxon>
        <taxon>Psocodea</taxon>
        <taxon>Troctomorpha</taxon>
        <taxon>Phthiraptera</taxon>
        <taxon>Anoplura</taxon>
        <taxon>Pediculidae</taxon>
        <taxon>Pediculus</taxon>
    </lineage>
</organism>
<dbReference type="AlphaFoldDB" id="E0VYF1"/>
<dbReference type="FunCoup" id="E0VYF1">
    <property type="interactions" value="317"/>
</dbReference>
<proteinExistence type="predicted"/>
<dbReference type="SUPFAM" id="SSF53335">
    <property type="entry name" value="S-adenosyl-L-methionine-dependent methyltransferases"/>
    <property type="match status" value="1"/>
</dbReference>
<dbReference type="VEuPathDB" id="VectorBase:PHUM513400"/>
<dbReference type="Gene3D" id="3.40.50.150">
    <property type="entry name" value="Vaccinia Virus protein VP39"/>
    <property type="match status" value="1"/>
</dbReference>
<dbReference type="GeneID" id="8233129"/>
<evidence type="ECO:0000313" key="3">
    <source>
        <dbReference type="Proteomes" id="UP000009046"/>
    </source>
</evidence>
<keyword evidence="3" id="KW-1185">Reference proteome</keyword>
<evidence type="ECO:0000313" key="1">
    <source>
        <dbReference type="EMBL" id="EEB18407.1"/>
    </source>
</evidence>
<dbReference type="OMA" id="NDENMHF"/>
<reference evidence="2" key="3">
    <citation type="submission" date="2021-02" db="UniProtKB">
        <authorList>
            <consortium name="EnsemblMetazoa"/>
        </authorList>
    </citation>
    <scope>IDENTIFICATION</scope>
    <source>
        <strain evidence="2">USDA</strain>
    </source>
</reference>
<dbReference type="STRING" id="121224.E0VYF1"/>
<dbReference type="RefSeq" id="XP_002431145.1">
    <property type="nucleotide sequence ID" value="XM_002431100.1"/>
</dbReference>
<dbReference type="Proteomes" id="UP000009046">
    <property type="component" value="Unassembled WGS sequence"/>
</dbReference>